<dbReference type="PANTHER" id="PTHR35697">
    <property type="entry name" value="OS08G0108300 PROTEIN"/>
    <property type="match status" value="1"/>
</dbReference>
<keyword evidence="2" id="KW-0812">Transmembrane</keyword>
<keyword evidence="2" id="KW-0472">Membrane</keyword>
<accession>A0A9Q0KHV0</accession>
<keyword evidence="2" id="KW-1133">Transmembrane helix</keyword>
<feature type="compositionally biased region" description="Low complexity" evidence="1">
    <location>
        <begin position="144"/>
        <end position="153"/>
    </location>
</feature>
<comment type="caution">
    <text evidence="3">The sequence shown here is derived from an EMBL/GenBank/DDBJ whole genome shotgun (WGS) entry which is preliminary data.</text>
</comment>
<evidence type="ECO:0000256" key="2">
    <source>
        <dbReference type="SAM" id="Phobius"/>
    </source>
</evidence>
<dbReference type="InterPro" id="IPR044950">
    <property type="entry name" value="TED6/7"/>
</dbReference>
<dbReference type="Proteomes" id="UP001141806">
    <property type="component" value="Unassembled WGS sequence"/>
</dbReference>
<proteinExistence type="predicted"/>
<reference evidence="3" key="1">
    <citation type="journal article" date="2023" name="Plant J.">
        <title>The genome of the king protea, Protea cynaroides.</title>
        <authorList>
            <person name="Chang J."/>
            <person name="Duong T.A."/>
            <person name="Schoeman C."/>
            <person name="Ma X."/>
            <person name="Roodt D."/>
            <person name="Barker N."/>
            <person name="Li Z."/>
            <person name="Van de Peer Y."/>
            <person name="Mizrachi E."/>
        </authorList>
    </citation>
    <scope>NUCLEOTIDE SEQUENCE</scope>
    <source>
        <tissue evidence="3">Young leaves</tissue>
    </source>
</reference>
<keyword evidence="4" id="KW-1185">Reference proteome</keyword>
<dbReference type="OrthoDB" id="785473at2759"/>
<sequence>MAPVNRITYAFPYSSPPPPPPGNDTTIIIVVFVSFGGLFFLACLSVALCCCFMKKKKKKKIIEETEIVNVDEHSKVHEAILPGPHGTEAVVLCVEEDLHIEEIKEEKVDDEGSHSHLHSHIRSSTTDGDGEISPSVAVDEVGPSSSQSSSTDQSHLRQKL</sequence>
<name>A0A9Q0KHV0_9MAGN</name>
<evidence type="ECO:0000313" key="4">
    <source>
        <dbReference type="Proteomes" id="UP001141806"/>
    </source>
</evidence>
<feature type="region of interest" description="Disordered" evidence="1">
    <location>
        <begin position="105"/>
        <end position="160"/>
    </location>
</feature>
<evidence type="ECO:0000256" key="1">
    <source>
        <dbReference type="SAM" id="MobiDB-lite"/>
    </source>
</evidence>
<feature type="transmembrane region" description="Helical" evidence="2">
    <location>
        <begin position="27"/>
        <end position="53"/>
    </location>
</feature>
<dbReference type="EMBL" id="JAMYWD010000005">
    <property type="protein sequence ID" value="KAJ4970787.1"/>
    <property type="molecule type" value="Genomic_DNA"/>
</dbReference>
<organism evidence="3 4">
    <name type="scientific">Protea cynaroides</name>
    <dbReference type="NCBI Taxonomy" id="273540"/>
    <lineage>
        <taxon>Eukaryota</taxon>
        <taxon>Viridiplantae</taxon>
        <taxon>Streptophyta</taxon>
        <taxon>Embryophyta</taxon>
        <taxon>Tracheophyta</taxon>
        <taxon>Spermatophyta</taxon>
        <taxon>Magnoliopsida</taxon>
        <taxon>Proteales</taxon>
        <taxon>Proteaceae</taxon>
        <taxon>Protea</taxon>
    </lineage>
</organism>
<evidence type="ECO:0000313" key="3">
    <source>
        <dbReference type="EMBL" id="KAJ4970787.1"/>
    </source>
</evidence>
<feature type="compositionally biased region" description="Basic and acidic residues" evidence="1">
    <location>
        <begin position="105"/>
        <end position="114"/>
    </location>
</feature>
<gene>
    <name evidence="3" type="ORF">NE237_003886</name>
</gene>
<dbReference type="AlphaFoldDB" id="A0A9Q0KHV0"/>
<dbReference type="GO" id="GO:0009834">
    <property type="term" value="P:plant-type secondary cell wall biogenesis"/>
    <property type="evidence" value="ECO:0007669"/>
    <property type="project" value="InterPro"/>
</dbReference>
<dbReference type="PANTHER" id="PTHR35697:SF1">
    <property type="entry name" value="PROTEIN TRACHEARY ELEMENT DIFFERENTIATION-RELATED 7"/>
    <property type="match status" value="1"/>
</dbReference>
<protein>
    <submittedName>
        <fullName evidence="3">Uncharacterized protein</fullName>
    </submittedName>
</protein>